<dbReference type="PROSITE" id="PS51918">
    <property type="entry name" value="RADICAL_SAM"/>
    <property type="match status" value="1"/>
</dbReference>
<dbReference type="InterPro" id="IPR058240">
    <property type="entry name" value="rSAM_sf"/>
</dbReference>
<dbReference type="Gene3D" id="3.20.20.70">
    <property type="entry name" value="Aldolase class I"/>
    <property type="match status" value="1"/>
</dbReference>
<dbReference type="InterPro" id="IPR007197">
    <property type="entry name" value="rSAM"/>
</dbReference>
<gene>
    <name evidence="9" type="ORF">FIBSPDRAFT_874173</name>
</gene>
<evidence type="ECO:0000256" key="3">
    <source>
        <dbReference type="ARBA" id="ARBA00022691"/>
    </source>
</evidence>
<dbReference type="OrthoDB" id="549750at2759"/>
<dbReference type="NCBIfam" id="NF038283">
    <property type="entry name" value="viperin_w_prok"/>
    <property type="match status" value="1"/>
</dbReference>
<dbReference type="SMART" id="SM00729">
    <property type="entry name" value="Elp3"/>
    <property type="match status" value="1"/>
</dbReference>
<keyword evidence="10" id="KW-1185">Reference proteome</keyword>
<proteinExistence type="predicted"/>
<evidence type="ECO:0000259" key="8">
    <source>
        <dbReference type="PROSITE" id="PS51918"/>
    </source>
</evidence>
<evidence type="ECO:0000256" key="6">
    <source>
        <dbReference type="ARBA" id="ARBA00023014"/>
    </source>
</evidence>
<dbReference type="InterPro" id="IPR006638">
    <property type="entry name" value="Elp3/MiaA/NifB-like_rSAM"/>
</dbReference>
<evidence type="ECO:0000256" key="1">
    <source>
        <dbReference type="ARBA" id="ARBA00001966"/>
    </source>
</evidence>
<organism evidence="9 10">
    <name type="scientific">Athelia psychrophila</name>
    <dbReference type="NCBI Taxonomy" id="1759441"/>
    <lineage>
        <taxon>Eukaryota</taxon>
        <taxon>Fungi</taxon>
        <taxon>Dikarya</taxon>
        <taxon>Basidiomycota</taxon>
        <taxon>Agaricomycotina</taxon>
        <taxon>Agaricomycetes</taxon>
        <taxon>Agaricomycetidae</taxon>
        <taxon>Atheliales</taxon>
        <taxon>Atheliaceae</taxon>
        <taxon>Athelia</taxon>
    </lineage>
</organism>
<evidence type="ECO:0000256" key="5">
    <source>
        <dbReference type="ARBA" id="ARBA00023004"/>
    </source>
</evidence>
<dbReference type="GO" id="GO:0051539">
    <property type="term" value="F:4 iron, 4 sulfur cluster binding"/>
    <property type="evidence" value="ECO:0007669"/>
    <property type="project" value="UniProtKB-KW"/>
</dbReference>
<keyword evidence="3" id="KW-0949">S-adenosyl-L-methionine</keyword>
<dbReference type="InterPro" id="IPR013785">
    <property type="entry name" value="Aldolase_TIM"/>
</dbReference>
<dbReference type="GO" id="GO:0046872">
    <property type="term" value="F:metal ion binding"/>
    <property type="evidence" value="ECO:0007669"/>
    <property type="project" value="UniProtKB-KW"/>
</dbReference>
<dbReference type="PANTHER" id="PTHR21339">
    <property type="entry name" value="RADICAL S-ADENOSYL METHIONINE DOMAIN-CONTAINING PROTEIN 2"/>
    <property type="match status" value="1"/>
</dbReference>
<evidence type="ECO:0000313" key="9">
    <source>
        <dbReference type="EMBL" id="KZP08819.1"/>
    </source>
</evidence>
<comment type="cofactor">
    <cofactor evidence="1">
        <name>[4Fe-4S] cluster</name>
        <dbReference type="ChEBI" id="CHEBI:49883"/>
    </cofactor>
</comment>
<dbReference type="Proteomes" id="UP000076532">
    <property type="component" value="Unassembled WGS sequence"/>
</dbReference>
<dbReference type="SFLD" id="SFLDG01088">
    <property type="entry name" value="antiviral_proteins"/>
    <property type="match status" value="1"/>
</dbReference>
<dbReference type="SUPFAM" id="SSF102114">
    <property type="entry name" value="Radical SAM enzymes"/>
    <property type="match status" value="1"/>
</dbReference>
<evidence type="ECO:0000313" key="10">
    <source>
        <dbReference type="Proteomes" id="UP000076532"/>
    </source>
</evidence>
<dbReference type="GO" id="GO:0003824">
    <property type="term" value="F:catalytic activity"/>
    <property type="evidence" value="ECO:0007669"/>
    <property type="project" value="InterPro"/>
</dbReference>
<name>A0A165XRI3_9AGAM</name>
<keyword evidence="2" id="KW-0004">4Fe-4S</keyword>
<dbReference type="EMBL" id="KV417713">
    <property type="protein sequence ID" value="KZP08819.1"/>
    <property type="molecule type" value="Genomic_DNA"/>
</dbReference>
<dbReference type="SFLD" id="SFLDG01067">
    <property type="entry name" value="SPASM/twitch_domain_containing"/>
    <property type="match status" value="1"/>
</dbReference>
<sequence length="325" mass="36594">MDWLRAAVPSVVKLYDLRPAAEKPLLVVPISVNYHVHRVCNYSCNFCFHTSKTLSILPIDEAKEGLRLLADAGMQKMNLSGGEPFLQAAFIGELFRYCKEELHIKSCSVVCNGSKVTEKWLDEFGRYLDFMAISCDSFDPEVNFTHGRGDGGNAGEHVGRVFEVADWCRKRGVKFKLNSVITRHNWQEDMNEAIEELTPARWKVFQVLLLDGENTGAQTGSLRDSRDITVTSAQFQAFLERHKGQPSLVPESNEKMKDSYLMLDEQMRFMNCQTGGKVPGRSILKVGVAEAMKDAGFDNVAFVDRGGVYDWVKDQHKGPDASLEW</sequence>
<keyword evidence="7" id="KW-0051">Antiviral defense</keyword>
<dbReference type="SFLD" id="SFLDF00318">
    <property type="entry name" value="Viperin"/>
    <property type="match status" value="1"/>
</dbReference>
<dbReference type="AlphaFoldDB" id="A0A165XRI3"/>
<dbReference type="SFLD" id="SFLDS00029">
    <property type="entry name" value="Radical_SAM"/>
    <property type="match status" value="1"/>
</dbReference>
<keyword evidence="5" id="KW-0408">Iron</keyword>
<dbReference type="InterPro" id="IPR051196">
    <property type="entry name" value="RSAD2/Viperin_antiviral"/>
</dbReference>
<dbReference type="Pfam" id="PF04055">
    <property type="entry name" value="Radical_SAM"/>
    <property type="match status" value="1"/>
</dbReference>
<reference evidence="9 10" key="1">
    <citation type="journal article" date="2016" name="Mol. Biol. Evol.">
        <title>Comparative Genomics of Early-Diverging Mushroom-Forming Fungi Provides Insights into the Origins of Lignocellulose Decay Capabilities.</title>
        <authorList>
            <person name="Nagy L.G."/>
            <person name="Riley R."/>
            <person name="Tritt A."/>
            <person name="Adam C."/>
            <person name="Daum C."/>
            <person name="Floudas D."/>
            <person name="Sun H."/>
            <person name="Yadav J.S."/>
            <person name="Pangilinan J."/>
            <person name="Larsson K.H."/>
            <person name="Matsuura K."/>
            <person name="Barry K."/>
            <person name="Labutti K."/>
            <person name="Kuo R."/>
            <person name="Ohm R.A."/>
            <person name="Bhattacharya S.S."/>
            <person name="Shirouzu T."/>
            <person name="Yoshinaga Y."/>
            <person name="Martin F.M."/>
            <person name="Grigoriev I.V."/>
            <person name="Hibbett D.S."/>
        </authorList>
    </citation>
    <scope>NUCLEOTIDE SEQUENCE [LARGE SCALE GENOMIC DNA]</scope>
    <source>
        <strain evidence="9 10">CBS 109695</strain>
    </source>
</reference>
<evidence type="ECO:0000256" key="7">
    <source>
        <dbReference type="ARBA" id="ARBA00023118"/>
    </source>
</evidence>
<keyword evidence="4" id="KW-0479">Metal-binding</keyword>
<feature type="domain" description="Radical SAM core" evidence="8">
    <location>
        <begin position="26"/>
        <end position="248"/>
    </location>
</feature>
<dbReference type="CDD" id="cd01335">
    <property type="entry name" value="Radical_SAM"/>
    <property type="match status" value="1"/>
</dbReference>
<dbReference type="GO" id="GO:0051607">
    <property type="term" value="P:defense response to virus"/>
    <property type="evidence" value="ECO:0007669"/>
    <property type="project" value="UniProtKB-KW"/>
</dbReference>
<accession>A0A165XRI3</accession>
<evidence type="ECO:0000256" key="4">
    <source>
        <dbReference type="ARBA" id="ARBA00022723"/>
    </source>
</evidence>
<dbReference type="STRING" id="436010.A0A165XRI3"/>
<evidence type="ECO:0000256" key="2">
    <source>
        <dbReference type="ARBA" id="ARBA00022485"/>
    </source>
</evidence>
<protein>
    <submittedName>
        <fullName evidence="9">Radical SAM enzyme</fullName>
    </submittedName>
</protein>
<dbReference type="PANTHER" id="PTHR21339:SF0">
    <property type="entry name" value="S-ADENOSYLMETHIONINE-DEPENDENT NUCLEOTIDE DEHYDRATASE RSAD2"/>
    <property type="match status" value="1"/>
</dbReference>
<keyword evidence="6" id="KW-0411">Iron-sulfur</keyword>